<dbReference type="InterPro" id="IPR006094">
    <property type="entry name" value="Oxid_FAD_bind_N"/>
</dbReference>
<reference evidence="5 6" key="1">
    <citation type="journal article" date="2018" name="Mol. Biol. Evol.">
        <title>Broad Genomic Sampling Reveals a Smut Pathogenic Ancestry of the Fungal Clade Ustilaginomycotina.</title>
        <authorList>
            <person name="Kijpornyongpan T."/>
            <person name="Mondo S.J."/>
            <person name="Barry K."/>
            <person name="Sandor L."/>
            <person name="Lee J."/>
            <person name="Lipzen A."/>
            <person name="Pangilinan J."/>
            <person name="LaButti K."/>
            <person name="Hainaut M."/>
            <person name="Henrissat B."/>
            <person name="Grigoriev I.V."/>
            <person name="Spatafora J.W."/>
            <person name="Aime M.C."/>
        </authorList>
    </citation>
    <scope>NUCLEOTIDE SEQUENCE [LARGE SCALE GENOMIC DNA]</scope>
    <source>
        <strain evidence="5 6">MCA 4198</strain>
    </source>
</reference>
<evidence type="ECO:0000256" key="3">
    <source>
        <dbReference type="SAM" id="SignalP"/>
    </source>
</evidence>
<evidence type="ECO:0000259" key="4">
    <source>
        <dbReference type="PROSITE" id="PS51387"/>
    </source>
</evidence>
<dbReference type="OrthoDB" id="9983560at2759"/>
<dbReference type="GeneID" id="37046919"/>
<comment type="similarity">
    <text evidence="1">Belongs to the oxygen-dependent FAD-linked oxidoreductase family.</text>
</comment>
<sequence>MRTILLVSALSALSALVSGAPEKRAAKQYCLPSQPCWPSTATWSAFNQTIGGRLIKVTPWADPCFNSPNGYDALACSAVKAGYFDGDTRDNQVGVTQLDNWSQCYRDAPLSSGDCTLPATLTGLIDPLPVTGRTCSLGRISPYAVSVSSPDDASKAIAFAKKQNIKLVIKNTGHEYLGRGVAPDSLMLWTHNLQSMSYQESFRGKNAVILGAGVIAEQAYSFAGQNGKTITLGAYGSVGVAGGFAQGGGHGPLQPTYGLAVDNLLQFTVVTADGVVRTANSNTNSDLFWAMRGGGGGVWGVVTETVYQVHPSTSMISVLYTMDFLPAITDDTKYAAIADFLSEMALYQQNWTLMGWSGYNFVTKDSILFTQFLPSSDLAAAQASMQPMIDYLNSKQLTYWTAVGSTVPPTPNFETWRLAVLNTGKSETPVAYTERLASRLIPYTAMGTQAARAQLGKDIAAAFRMNNDNSKISTADQQYRYGQESLQIYATGPKPSALGGPTGKDTGVNTAWRSSLWEIVIDSVWTYGMSQAGANTLAQQTSDAASKYLRKYGTGTYYSESDVLEPNWKTAFFGDNYNRLLQVKKKYDPDNVFIVWKGIGFEGQEAQSQYQCYKNA</sequence>
<evidence type="ECO:0000313" key="6">
    <source>
        <dbReference type="Proteomes" id="UP000245768"/>
    </source>
</evidence>
<dbReference type="STRING" id="215250.A0A316YM88"/>
<dbReference type="SUPFAM" id="SSF56176">
    <property type="entry name" value="FAD-binding/transporter-associated domain-like"/>
    <property type="match status" value="1"/>
</dbReference>
<dbReference type="Proteomes" id="UP000245768">
    <property type="component" value="Unassembled WGS sequence"/>
</dbReference>
<dbReference type="AlphaFoldDB" id="A0A316YM88"/>
<feature type="chain" id="PRO_5016407918" description="FAD-binding PCMH-type domain-containing protein" evidence="3">
    <location>
        <begin position="20"/>
        <end position="616"/>
    </location>
</feature>
<keyword evidence="2" id="KW-0560">Oxidoreductase</keyword>
<dbReference type="Pfam" id="PF08031">
    <property type="entry name" value="BBE"/>
    <property type="match status" value="1"/>
</dbReference>
<dbReference type="PROSITE" id="PS51387">
    <property type="entry name" value="FAD_PCMH"/>
    <property type="match status" value="1"/>
</dbReference>
<dbReference type="InterPro" id="IPR016166">
    <property type="entry name" value="FAD-bd_PCMH"/>
</dbReference>
<evidence type="ECO:0000256" key="2">
    <source>
        <dbReference type="ARBA" id="ARBA00023002"/>
    </source>
</evidence>
<protein>
    <recommendedName>
        <fullName evidence="4">FAD-binding PCMH-type domain-containing protein</fullName>
    </recommendedName>
</protein>
<organism evidence="5 6">
    <name type="scientific">Acaromyces ingoldii</name>
    <dbReference type="NCBI Taxonomy" id="215250"/>
    <lineage>
        <taxon>Eukaryota</taxon>
        <taxon>Fungi</taxon>
        <taxon>Dikarya</taxon>
        <taxon>Basidiomycota</taxon>
        <taxon>Ustilaginomycotina</taxon>
        <taxon>Exobasidiomycetes</taxon>
        <taxon>Exobasidiales</taxon>
        <taxon>Cryptobasidiaceae</taxon>
        <taxon>Acaromyces</taxon>
    </lineage>
</organism>
<dbReference type="PANTHER" id="PTHR13878">
    <property type="entry name" value="GULONOLACTONE OXIDASE"/>
    <property type="match status" value="1"/>
</dbReference>
<dbReference type="InParanoid" id="A0A316YM88"/>
<dbReference type="GO" id="GO:0016491">
    <property type="term" value="F:oxidoreductase activity"/>
    <property type="evidence" value="ECO:0007669"/>
    <property type="project" value="UniProtKB-KW"/>
</dbReference>
<feature type="signal peptide" evidence="3">
    <location>
        <begin position="1"/>
        <end position="19"/>
    </location>
</feature>
<evidence type="ECO:0000313" key="5">
    <source>
        <dbReference type="EMBL" id="PWN90272.1"/>
    </source>
</evidence>
<dbReference type="InterPro" id="IPR036318">
    <property type="entry name" value="FAD-bd_PCMH-like_sf"/>
</dbReference>
<dbReference type="InterPro" id="IPR012951">
    <property type="entry name" value="BBE"/>
</dbReference>
<dbReference type="Gene3D" id="3.30.465.10">
    <property type="match status" value="2"/>
</dbReference>
<name>A0A316YM88_9BASI</name>
<dbReference type="Pfam" id="PF01565">
    <property type="entry name" value="FAD_binding_4"/>
    <property type="match status" value="1"/>
</dbReference>
<dbReference type="RefSeq" id="XP_025377470.1">
    <property type="nucleotide sequence ID" value="XM_025525003.1"/>
</dbReference>
<gene>
    <name evidence="5" type="ORF">FA10DRAFT_301542</name>
</gene>
<dbReference type="InterPro" id="IPR016169">
    <property type="entry name" value="FAD-bd_PCMH_sub2"/>
</dbReference>
<evidence type="ECO:0000256" key="1">
    <source>
        <dbReference type="ARBA" id="ARBA00005466"/>
    </source>
</evidence>
<keyword evidence="3" id="KW-0732">Signal</keyword>
<dbReference type="GO" id="GO:0071949">
    <property type="term" value="F:FAD binding"/>
    <property type="evidence" value="ECO:0007669"/>
    <property type="project" value="InterPro"/>
</dbReference>
<feature type="domain" description="FAD-binding PCMH-type" evidence="4">
    <location>
        <begin position="137"/>
        <end position="312"/>
    </location>
</feature>
<keyword evidence="6" id="KW-1185">Reference proteome</keyword>
<accession>A0A316YM88</accession>
<dbReference type="EMBL" id="KZ819636">
    <property type="protein sequence ID" value="PWN90272.1"/>
    <property type="molecule type" value="Genomic_DNA"/>
</dbReference>
<dbReference type="InterPro" id="IPR050432">
    <property type="entry name" value="FAD-linked_Oxidoreductases_BP"/>
</dbReference>
<proteinExistence type="inferred from homology"/>
<dbReference type="PANTHER" id="PTHR13878:SF91">
    <property type="entry name" value="FAD BINDING DOMAIN PROTEIN (AFU_ORTHOLOGUE AFUA_6G12070)-RELATED"/>
    <property type="match status" value="1"/>
</dbReference>